<dbReference type="SMART" id="SM00326">
    <property type="entry name" value="SH3"/>
    <property type="match status" value="1"/>
</dbReference>
<dbReference type="PRINTS" id="PR00452">
    <property type="entry name" value="SH3DOMAIN"/>
</dbReference>
<evidence type="ECO:0000313" key="12">
    <source>
        <dbReference type="EMBL" id="KAJ1646741.1"/>
    </source>
</evidence>
<protein>
    <submittedName>
        <fullName evidence="12">Transmembrane osmosensor</fullName>
    </submittedName>
</protein>
<evidence type="ECO:0000256" key="7">
    <source>
        <dbReference type="ARBA" id="ARBA00023016"/>
    </source>
</evidence>
<dbReference type="InterPro" id="IPR001452">
    <property type="entry name" value="SH3_domain"/>
</dbReference>
<keyword evidence="13" id="KW-1185">Reference proteome</keyword>
<dbReference type="GO" id="GO:0005886">
    <property type="term" value="C:plasma membrane"/>
    <property type="evidence" value="ECO:0007669"/>
    <property type="project" value="UniProtKB-SubCell"/>
</dbReference>
<feature type="transmembrane region" description="Helical" evidence="10">
    <location>
        <begin position="71"/>
        <end position="92"/>
    </location>
</feature>
<feature type="transmembrane region" description="Helical" evidence="10">
    <location>
        <begin position="12"/>
        <end position="30"/>
    </location>
</feature>
<reference evidence="12" key="1">
    <citation type="submission" date="2022-07" db="EMBL/GenBank/DDBJ databases">
        <title>Phylogenomic reconstructions and comparative analyses of Kickxellomycotina fungi.</title>
        <authorList>
            <person name="Reynolds N.K."/>
            <person name="Stajich J.E."/>
            <person name="Barry K."/>
            <person name="Grigoriev I.V."/>
            <person name="Crous P."/>
            <person name="Smith M.E."/>
        </authorList>
    </citation>
    <scope>NUCLEOTIDE SEQUENCE</scope>
    <source>
        <strain evidence="12">NBRC 105413</strain>
    </source>
</reference>
<feature type="transmembrane region" description="Helical" evidence="10">
    <location>
        <begin position="42"/>
        <end position="62"/>
    </location>
</feature>
<evidence type="ECO:0000256" key="5">
    <source>
        <dbReference type="ARBA" id="ARBA00022692"/>
    </source>
</evidence>
<keyword evidence="7" id="KW-0346">Stress response</keyword>
<evidence type="ECO:0000259" key="11">
    <source>
        <dbReference type="PROSITE" id="PS50002"/>
    </source>
</evidence>
<dbReference type="PROSITE" id="PS50002">
    <property type="entry name" value="SH3"/>
    <property type="match status" value="1"/>
</dbReference>
<evidence type="ECO:0000256" key="6">
    <source>
        <dbReference type="ARBA" id="ARBA00022989"/>
    </source>
</evidence>
<keyword evidence="5 10" id="KW-0812">Transmembrane</keyword>
<evidence type="ECO:0000313" key="13">
    <source>
        <dbReference type="Proteomes" id="UP001145021"/>
    </source>
</evidence>
<dbReference type="SUPFAM" id="SSF50044">
    <property type="entry name" value="SH3-domain"/>
    <property type="match status" value="1"/>
</dbReference>
<keyword evidence="3 9" id="KW-0728">SH3 domain</keyword>
<dbReference type="EMBL" id="JANBOH010000050">
    <property type="protein sequence ID" value="KAJ1646741.1"/>
    <property type="molecule type" value="Genomic_DNA"/>
</dbReference>
<sequence>MALQLKRVFSSPIFVGTLLLMFAGIIAALVCAGLKNGYVEPTTWFMITYLALLAITLVVAIADNALHRYRLALLTMIGVGLSLNVSHIGYYINATIGTLQAMSASLIFVEIPLFFWVIILGSGPGTYLADVCGMDGKGSGNLPMSDVSMSRMQYRHTVNSATGGARSSIAEYYTSDLHQSVISGKRPDSSAVVYKARALYPYEANPDDPNEVSIVKDEIMLVIDDSGKWWQVKKEDGTVGIAPSNYLAQITS</sequence>
<comment type="subcellular location">
    <subcellularLocation>
        <location evidence="1">Cell membrane</location>
        <topology evidence="1">Multi-pass membrane protein</topology>
    </subcellularLocation>
</comment>
<dbReference type="InterPro" id="IPR035522">
    <property type="entry name" value="Sho1_SH3"/>
</dbReference>
<accession>A0A9W7XNB8</accession>
<dbReference type="Pfam" id="PF00018">
    <property type="entry name" value="SH3_1"/>
    <property type="match status" value="1"/>
</dbReference>
<dbReference type="AlphaFoldDB" id="A0A9W7XNB8"/>
<evidence type="ECO:0000256" key="2">
    <source>
        <dbReference type="ARBA" id="ARBA00009739"/>
    </source>
</evidence>
<keyword evidence="6 10" id="KW-1133">Transmembrane helix</keyword>
<evidence type="ECO:0000256" key="9">
    <source>
        <dbReference type="PROSITE-ProRule" id="PRU00192"/>
    </source>
</evidence>
<evidence type="ECO:0000256" key="1">
    <source>
        <dbReference type="ARBA" id="ARBA00004651"/>
    </source>
</evidence>
<organism evidence="12 13">
    <name type="scientific">Coemansia asiatica</name>
    <dbReference type="NCBI Taxonomy" id="1052880"/>
    <lineage>
        <taxon>Eukaryota</taxon>
        <taxon>Fungi</taxon>
        <taxon>Fungi incertae sedis</taxon>
        <taxon>Zoopagomycota</taxon>
        <taxon>Kickxellomycotina</taxon>
        <taxon>Kickxellomycetes</taxon>
        <taxon>Kickxellales</taxon>
        <taxon>Kickxellaceae</taxon>
        <taxon>Coemansia</taxon>
    </lineage>
</organism>
<comment type="similarity">
    <text evidence="2">Belongs to the SHO1 family.</text>
</comment>
<gene>
    <name evidence="12" type="primary">SHO1</name>
    <name evidence="12" type="ORF">LPJ64_001786</name>
</gene>
<feature type="transmembrane region" description="Helical" evidence="10">
    <location>
        <begin position="98"/>
        <end position="119"/>
    </location>
</feature>
<evidence type="ECO:0000256" key="10">
    <source>
        <dbReference type="SAM" id="Phobius"/>
    </source>
</evidence>
<dbReference type="Proteomes" id="UP001145021">
    <property type="component" value="Unassembled WGS sequence"/>
</dbReference>
<dbReference type="CDD" id="cd11855">
    <property type="entry name" value="SH3_Sho1p"/>
    <property type="match status" value="1"/>
</dbReference>
<evidence type="ECO:0000256" key="8">
    <source>
        <dbReference type="ARBA" id="ARBA00023136"/>
    </source>
</evidence>
<dbReference type="Gene3D" id="2.30.30.40">
    <property type="entry name" value="SH3 Domains"/>
    <property type="match status" value="1"/>
</dbReference>
<dbReference type="InterPro" id="IPR036028">
    <property type="entry name" value="SH3-like_dom_sf"/>
</dbReference>
<evidence type="ECO:0000256" key="3">
    <source>
        <dbReference type="ARBA" id="ARBA00022443"/>
    </source>
</evidence>
<evidence type="ECO:0000256" key="4">
    <source>
        <dbReference type="ARBA" id="ARBA00022475"/>
    </source>
</evidence>
<proteinExistence type="inferred from homology"/>
<feature type="domain" description="SH3" evidence="11">
    <location>
        <begin position="191"/>
        <end position="252"/>
    </location>
</feature>
<name>A0A9W7XNB8_9FUNG</name>
<keyword evidence="8 10" id="KW-0472">Membrane</keyword>
<keyword evidence="4" id="KW-1003">Cell membrane</keyword>
<comment type="caution">
    <text evidence="12">The sequence shown here is derived from an EMBL/GenBank/DDBJ whole genome shotgun (WGS) entry which is preliminary data.</text>
</comment>